<gene>
    <name evidence="7" type="ORF">MNBD_NITROSPIRAE01-886</name>
</gene>
<dbReference type="Pfam" id="PF00512">
    <property type="entry name" value="HisKA"/>
    <property type="match status" value="1"/>
</dbReference>
<evidence type="ECO:0000256" key="4">
    <source>
        <dbReference type="ARBA" id="ARBA00022679"/>
    </source>
</evidence>
<evidence type="ECO:0000313" key="7">
    <source>
        <dbReference type="EMBL" id="VAX33761.1"/>
    </source>
</evidence>
<dbReference type="Pfam" id="PF02518">
    <property type="entry name" value="HATPase_c"/>
    <property type="match status" value="1"/>
</dbReference>
<accession>A0A3B1D4S3</accession>
<dbReference type="SMART" id="SM00388">
    <property type="entry name" value="HisKA"/>
    <property type="match status" value="1"/>
</dbReference>
<dbReference type="InterPro" id="IPR012292">
    <property type="entry name" value="Globin/Proto"/>
</dbReference>
<keyword evidence="3" id="KW-0597">Phosphoprotein</keyword>
<evidence type="ECO:0000256" key="2">
    <source>
        <dbReference type="ARBA" id="ARBA00012438"/>
    </source>
</evidence>
<dbReference type="InterPro" id="IPR036097">
    <property type="entry name" value="HisK_dim/P_sf"/>
</dbReference>
<dbReference type="GO" id="GO:0019825">
    <property type="term" value="F:oxygen binding"/>
    <property type="evidence" value="ECO:0007669"/>
    <property type="project" value="InterPro"/>
</dbReference>
<dbReference type="PANTHER" id="PTHR42878">
    <property type="entry name" value="TWO-COMPONENT HISTIDINE KINASE"/>
    <property type="match status" value="1"/>
</dbReference>
<dbReference type="PRINTS" id="PR00344">
    <property type="entry name" value="BCTRLSENSOR"/>
</dbReference>
<dbReference type="Gene3D" id="1.10.287.130">
    <property type="match status" value="1"/>
</dbReference>
<evidence type="ECO:0000259" key="6">
    <source>
        <dbReference type="PROSITE" id="PS50109"/>
    </source>
</evidence>
<dbReference type="GO" id="GO:0020037">
    <property type="term" value="F:heme binding"/>
    <property type="evidence" value="ECO:0007669"/>
    <property type="project" value="InterPro"/>
</dbReference>
<dbReference type="GO" id="GO:0007234">
    <property type="term" value="P:osmosensory signaling via phosphorelay pathway"/>
    <property type="evidence" value="ECO:0007669"/>
    <property type="project" value="TreeGrafter"/>
</dbReference>
<evidence type="ECO:0000256" key="5">
    <source>
        <dbReference type="ARBA" id="ARBA00022777"/>
    </source>
</evidence>
<proteinExistence type="predicted"/>
<dbReference type="InterPro" id="IPR009050">
    <property type="entry name" value="Globin-like_sf"/>
</dbReference>
<dbReference type="Gene3D" id="1.10.490.10">
    <property type="entry name" value="Globins"/>
    <property type="match status" value="1"/>
</dbReference>
<dbReference type="EC" id="2.7.13.3" evidence="2"/>
<dbReference type="AlphaFoldDB" id="A0A3B1D4S3"/>
<comment type="catalytic activity">
    <reaction evidence="1">
        <text>ATP + protein L-histidine = ADP + protein N-phospho-L-histidine.</text>
        <dbReference type="EC" id="2.7.13.3"/>
    </reaction>
</comment>
<dbReference type="PANTHER" id="PTHR42878:SF15">
    <property type="entry name" value="BACTERIOPHYTOCHROME"/>
    <property type="match status" value="1"/>
</dbReference>
<dbReference type="FunFam" id="3.30.565.10:FF:000006">
    <property type="entry name" value="Sensor histidine kinase WalK"/>
    <property type="match status" value="1"/>
</dbReference>
<dbReference type="SMART" id="SM00387">
    <property type="entry name" value="HATPase_c"/>
    <property type="match status" value="1"/>
</dbReference>
<dbReference type="EMBL" id="UOGF01000119">
    <property type="protein sequence ID" value="VAX33761.1"/>
    <property type="molecule type" value="Genomic_DNA"/>
</dbReference>
<dbReference type="InterPro" id="IPR044398">
    <property type="entry name" value="Globin-sensor_dom"/>
</dbReference>
<dbReference type="InterPro" id="IPR003594">
    <property type="entry name" value="HATPase_dom"/>
</dbReference>
<keyword evidence="5" id="KW-0418">Kinase</keyword>
<dbReference type="InterPro" id="IPR003661">
    <property type="entry name" value="HisK_dim/P_dom"/>
</dbReference>
<organism evidence="7">
    <name type="scientific">hydrothermal vent metagenome</name>
    <dbReference type="NCBI Taxonomy" id="652676"/>
    <lineage>
        <taxon>unclassified sequences</taxon>
        <taxon>metagenomes</taxon>
        <taxon>ecological metagenomes</taxon>
    </lineage>
</organism>
<reference evidence="7" key="1">
    <citation type="submission" date="2018-06" db="EMBL/GenBank/DDBJ databases">
        <authorList>
            <person name="Zhirakovskaya E."/>
        </authorList>
    </citation>
    <scope>NUCLEOTIDE SEQUENCE</scope>
</reference>
<sequence length="419" mass="48866">MKAPLKNNSEDEKSAHGFRFMQEIGIDMQEIQRRMDFVGFNKKDIQLLSEMQDFAQRYEEEIISTFYEHLLSVRETRILLKNQEAIDRLIFSQKIYLMEIFQGNFNAAYFEQRLKTGAVHHRIGLKPKWYMEIYASYENHISTLISKAYKDEADRGLARDHAIRKIFRIDMILTLEYYMHSKDLEMTAKLNHNIQSIDDFTRMLSHDLKEPLRGIEAFSSFLLEDYPKLLDKQGKRYLNFLKESVTRMKTLIQDLLTLVSITQKGATLDQVDLNLLLEQVKDDLKFSIQQKEVVFVKNPPLPIVPCDAIQVTEIFKNLISNAIKFNTSSPPQIEVMAQEKGEFYLFSIKDNGIGIESAYQEQILRPFERLHHQGEYEGTGLGLAICKKVVEKVGGKIWLKSEKDIGSTFYFTLPKNNNY</sequence>
<dbReference type="InterPro" id="IPR004358">
    <property type="entry name" value="Sig_transdc_His_kin-like_C"/>
</dbReference>
<dbReference type="InterPro" id="IPR039379">
    <property type="entry name" value="Protoglobin_sensor_dom"/>
</dbReference>
<feature type="domain" description="Histidine kinase" evidence="6">
    <location>
        <begin position="203"/>
        <end position="417"/>
    </location>
</feature>
<keyword evidence="4" id="KW-0808">Transferase</keyword>
<dbReference type="InterPro" id="IPR036890">
    <property type="entry name" value="HATPase_C_sf"/>
</dbReference>
<dbReference type="SUPFAM" id="SSF46458">
    <property type="entry name" value="Globin-like"/>
    <property type="match status" value="1"/>
</dbReference>
<dbReference type="CDD" id="cd01068">
    <property type="entry name" value="globin_sensor"/>
    <property type="match status" value="1"/>
</dbReference>
<dbReference type="Gene3D" id="3.30.565.10">
    <property type="entry name" value="Histidine kinase-like ATPase, C-terminal domain"/>
    <property type="match status" value="1"/>
</dbReference>
<evidence type="ECO:0000256" key="3">
    <source>
        <dbReference type="ARBA" id="ARBA00022553"/>
    </source>
</evidence>
<dbReference type="GO" id="GO:0030295">
    <property type="term" value="F:protein kinase activator activity"/>
    <property type="evidence" value="ECO:0007669"/>
    <property type="project" value="TreeGrafter"/>
</dbReference>
<dbReference type="CDD" id="cd00082">
    <property type="entry name" value="HisKA"/>
    <property type="match status" value="1"/>
</dbReference>
<dbReference type="SUPFAM" id="SSF55874">
    <property type="entry name" value="ATPase domain of HSP90 chaperone/DNA topoisomerase II/histidine kinase"/>
    <property type="match status" value="1"/>
</dbReference>
<evidence type="ECO:0000256" key="1">
    <source>
        <dbReference type="ARBA" id="ARBA00000085"/>
    </source>
</evidence>
<name>A0A3B1D4S3_9ZZZZ</name>
<dbReference type="GO" id="GO:0000156">
    <property type="term" value="F:phosphorelay response regulator activity"/>
    <property type="evidence" value="ECO:0007669"/>
    <property type="project" value="TreeGrafter"/>
</dbReference>
<dbReference type="SUPFAM" id="SSF47384">
    <property type="entry name" value="Homodimeric domain of signal transducing histidine kinase"/>
    <property type="match status" value="1"/>
</dbReference>
<dbReference type="PROSITE" id="PS50109">
    <property type="entry name" value="HIS_KIN"/>
    <property type="match status" value="1"/>
</dbReference>
<dbReference type="InterPro" id="IPR005467">
    <property type="entry name" value="His_kinase_dom"/>
</dbReference>
<dbReference type="Pfam" id="PF11563">
    <property type="entry name" value="Protoglobin"/>
    <property type="match status" value="1"/>
</dbReference>
<protein>
    <recommendedName>
        <fullName evidence="2">histidine kinase</fullName>
        <ecNumber evidence="2">2.7.13.3</ecNumber>
    </recommendedName>
</protein>
<dbReference type="GO" id="GO:0000155">
    <property type="term" value="F:phosphorelay sensor kinase activity"/>
    <property type="evidence" value="ECO:0007669"/>
    <property type="project" value="InterPro"/>
</dbReference>
<dbReference type="InterPro" id="IPR050351">
    <property type="entry name" value="BphY/WalK/GraS-like"/>
</dbReference>